<dbReference type="GO" id="GO:0000166">
    <property type="term" value="F:nucleotide binding"/>
    <property type="evidence" value="ECO:0007669"/>
    <property type="project" value="UniProtKB-KW"/>
</dbReference>
<name>A0A9W6UWL6_9ACTN</name>
<proteinExistence type="predicted"/>
<feature type="domain" description="Pycsar effector protein" evidence="9">
    <location>
        <begin position="28"/>
        <end position="183"/>
    </location>
</feature>
<sequence>MAQATGHPSADQRRRQDEDDQESFEAYAWRVNQALHDWTAKVDAKASVILAIETAILSMIVAFVRTGKRIQQLTPLETWTFRVGVALVACAIVLAGAAVFPQLNRREAKRNWRRSYVYFGHPRRWRPAELVDALESGNEQRHKIVLGTQLIALSKIIWREHSFLQCSMSLVAIGNIAIWVPLLIS</sequence>
<evidence type="ECO:0000256" key="6">
    <source>
        <dbReference type="ARBA" id="ARBA00023118"/>
    </source>
</evidence>
<evidence type="ECO:0000256" key="7">
    <source>
        <dbReference type="ARBA" id="ARBA00023136"/>
    </source>
</evidence>
<evidence type="ECO:0000256" key="1">
    <source>
        <dbReference type="ARBA" id="ARBA00004236"/>
    </source>
</evidence>
<dbReference type="EMBL" id="BSRZ01000005">
    <property type="protein sequence ID" value="GLW64382.1"/>
    <property type="molecule type" value="Genomic_DNA"/>
</dbReference>
<keyword evidence="6" id="KW-0051">Antiviral defense</keyword>
<feature type="transmembrane region" description="Helical" evidence="8">
    <location>
        <begin position="163"/>
        <end position="184"/>
    </location>
</feature>
<dbReference type="Proteomes" id="UP001165124">
    <property type="component" value="Unassembled WGS sequence"/>
</dbReference>
<dbReference type="InterPro" id="IPR043760">
    <property type="entry name" value="PycTM_dom"/>
</dbReference>
<protein>
    <recommendedName>
        <fullName evidence="9">Pycsar effector protein domain-containing protein</fullName>
    </recommendedName>
</protein>
<comment type="caution">
    <text evidence="10">The sequence shown here is derived from an EMBL/GenBank/DDBJ whole genome shotgun (WGS) entry which is preliminary data.</text>
</comment>
<keyword evidence="3 8" id="KW-0812">Transmembrane</keyword>
<evidence type="ECO:0000256" key="4">
    <source>
        <dbReference type="ARBA" id="ARBA00022741"/>
    </source>
</evidence>
<dbReference type="GO" id="GO:0051607">
    <property type="term" value="P:defense response to virus"/>
    <property type="evidence" value="ECO:0007669"/>
    <property type="project" value="UniProtKB-KW"/>
</dbReference>
<evidence type="ECO:0000313" key="11">
    <source>
        <dbReference type="Proteomes" id="UP001165124"/>
    </source>
</evidence>
<evidence type="ECO:0000259" key="9">
    <source>
        <dbReference type="Pfam" id="PF18967"/>
    </source>
</evidence>
<keyword evidence="11" id="KW-1185">Reference proteome</keyword>
<dbReference type="GO" id="GO:0005886">
    <property type="term" value="C:plasma membrane"/>
    <property type="evidence" value="ECO:0007669"/>
    <property type="project" value="UniProtKB-SubCell"/>
</dbReference>
<evidence type="ECO:0000313" key="10">
    <source>
        <dbReference type="EMBL" id="GLW64382.1"/>
    </source>
</evidence>
<gene>
    <name evidence="10" type="ORF">Arub01_26260</name>
</gene>
<dbReference type="RefSeq" id="WP_106258565.1">
    <property type="nucleotide sequence ID" value="NZ_BSRZ01000005.1"/>
</dbReference>
<feature type="transmembrane region" description="Helical" evidence="8">
    <location>
        <begin position="48"/>
        <end position="67"/>
    </location>
</feature>
<dbReference type="AlphaFoldDB" id="A0A9W6UWL6"/>
<evidence type="ECO:0000256" key="3">
    <source>
        <dbReference type="ARBA" id="ARBA00022692"/>
    </source>
</evidence>
<reference evidence="10" key="1">
    <citation type="submission" date="2023-02" db="EMBL/GenBank/DDBJ databases">
        <title>Actinomadura rubrobrunea NBRC 14622.</title>
        <authorList>
            <person name="Ichikawa N."/>
            <person name="Sato H."/>
            <person name="Tonouchi N."/>
        </authorList>
    </citation>
    <scope>NUCLEOTIDE SEQUENCE</scope>
    <source>
        <strain evidence="10">NBRC 14622</strain>
    </source>
</reference>
<dbReference type="Pfam" id="PF18967">
    <property type="entry name" value="PycTM"/>
    <property type="match status" value="1"/>
</dbReference>
<evidence type="ECO:0000256" key="2">
    <source>
        <dbReference type="ARBA" id="ARBA00022475"/>
    </source>
</evidence>
<comment type="subcellular location">
    <subcellularLocation>
        <location evidence="1">Cell membrane</location>
    </subcellularLocation>
</comment>
<keyword evidence="4" id="KW-0547">Nucleotide-binding</keyword>
<evidence type="ECO:0000256" key="5">
    <source>
        <dbReference type="ARBA" id="ARBA00022989"/>
    </source>
</evidence>
<feature type="transmembrane region" description="Helical" evidence="8">
    <location>
        <begin position="79"/>
        <end position="100"/>
    </location>
</feature>
<evidence type="ECO:0000256" key="8">
    <source>
        <dbReference type="SAM" id="Phobius"/>
    </source>
</evidence>
<keyword evidence="5 8" id="KW-1133">Transmembrane helix</keyword>
<keyword evidence="7 8" id="KW-0472">Membrane</keyword>
<organism evidence="10 11">
    <name type="scientific">Actinomadura rubrobrunea</name>
    <dbReference type="NCBI Taxonomy" id="115335"/>
    <lineage>
        <taxon>Bacteria</taxon>
        <taxon>Bacillati</taxon>
        <taxon>Actinomycetota</taxon>
        <taxon>Actinomycetes</taxon>
        <taxon>Streptosporangiales</taxon>
        <taxon>Thermomonosporaceae</taxon>
        <taxon>Actinomadura</taxon>
    </lineage>
</organism>
<accession>A0A9W6UWL6</accession>
<keyword evidence="2" id="KW-1003">Cell membrane</keyword>